<proteinExistence type="predicted"/>
<comment type="caution">
    <text evidence="4">The sequence shown here is derived from an EMBL/GenBank/DDBJ whole genome shotgun (WGS) entry which is preliminary data.</text>
</comment>
<keyword evidence="1" id="KW-0238">DNA-binding</keyword>
<evidence type="ECO:0000313" key="6">
    <source>
        <dbReference type="Proteomes" id="UP000216316"/>
    </source>
</evidence>
<evidence type="ECO:0000313" key="5">
    <source>
        <dbReference type="Proteomes" id="UP000215828"/>
    </source>
</evidence>
<dbReference type="Proteomes" id="UP000216316">
    <property type="component" value="Unassembled WGS sequence"/>
</dbReference>
<dbReference type="RefSeq" id="WP_094496227.1">
    <property type="nucleotide sequence ID" value="NZ_NGNV01000011.1"/>
</dbReference>
<reference evidence="3 6" key="2">
    <citation type="submission" date="2017-05" db="EMBL/GenBank/DDBJ databases">
        <authorList>
            <person name="Lin X.B."/>
            <person name="Stothard P."/>
            <person name="Tasseva G."/>
            <person name="Walter J."/>
        </authorList>
    </citation>
    <scope>NUCLEOTIDE SEQUENCE [LARGE SCALE GENOMIC DNA]</scope>
    <source>
        <strain evidence="3 6">609u</strain>
    </source>
</reference>
<evidence type="ECO:0000313" key="3">
    <source>
        <dbReference type="EMBL" id="OYR88419.1"/>
    </source>
</evidence>
<reference evidence="4 5" key="1">
    <citation type="submission" date="2017-04" db="EMBL/GenBank/DDBJ databases">
        <authorList>
            <person name="Afonso C.L."/>
            <person name="Miller P.J."/>
            <person name="Scott M.A."/>
            <person name="Spackman E."/>
            <person name="Goraichik I."/>
            <person name="Dimitrov K.M."/>
            <person name="Suarez D.L."/>
            <person name="Swayne D.E."/>
        </authorList>
    </citation>
    <scope>NUCLEOTIDE SEQUENCE [LARGE SCALE GENOMIC DNA]</scope>
    <source>
        <strain evidence="4 5">609q</strain>
    </source>
</reference>
<dbReference type="Proteomes" id="UP000215828">
    <property type="component" value="Unassembled WGS sequence"/>
</dbReference>
<evidence type="ECO:0000259" key="2">
    <source>
        <dbReference type="PROSITE" id="PS50943"/>
    </source>
</evidence>
<evidence type="ECO:0000256" key="1">
    <source>
        <dbReference type="ARBA" id="ARBA00023125"/>
    </source>
</evidence>
<sequence>MQNRLRELRLDKGLTQASIAKGFGVTQQAISLYEKGEHELKLETLKKMADFFDVSVPYLRGYVNEYIDIHDLNEYEQEAYSQITDMLCEEYPEDSVSWSKIGQLLINSDTAEF</sequence>
<dbReference type="PROSITE" id="PS50943">
    <property type="entry name" value="HTH_CROC1"/>
    <property type="match status" value="1"/>
</dbReference>
<dbReference type="PANTHER" id="PTHR46558">
    <property type="entry name" value="TRACRIPTIONAL REGULATORY PROTEIN-RELATED-RELATED"/>
    <property type="match status" value="1"/>
</dbReference>
<dbReference type="Gene3D" id="1.10.260.40">
    <property type="entry name" value="lambda repressor-like DNA-binding domains"/>
    <property type="match status" value="1"/>
</dbReference>
<dbReference type="PANTHER" id="PTHR46558:SF11">
    <property type="entry name" value="HTH-TYPE TRANSCRIPTIONAL REGULATOR XRE"/>
    <property type="match status" value="1"/>
</dbReference>
<keyword evidence="6" id="KW-1185">Reference proteome</keyword>
<dbReference type="SMART" id="SM00530">
    <property type="entry name" value="HTH_XRE"/>
    <property type="match status" value="1"/>
</dbReference>
<evidence type="ECO:0000313" key="4">
    <source>
        <dbReference type="EMBL" id="OYR92225.1"/>
    </source>
</evidence>
<reference evidence="5 6" key="3">
    <citation type="submission" date="2017-09" db="EMBL/GenBank/DDBJ databases">
        <title>Tripartite evolution among Lactobacillus johnsonii, Lactobacillus taiwanensis, Lactobacillus reuteri and their rodent host.</title>
        <authorList>
            <person name="Wang T."/>
            <person name="Knowles S."/>
            <person name="Cheng C."/>
        </authorList>
    </citation>
    <scope>NUCLEOTIDE SEQUENCE [LARGE SCALE GENOMIC DNA]</scope>
    <source>
        <strain evidence="4 5">609q</strain>
        <strain evidence="3 6">609u</strain>
    </source>
</reference>
<dbReference type="SUPFAM" id="SSF47413">
    <property type="entry name" value="lambda repressor-like DNA-binding domains"/>
    <property type="match status" value="1"/>
</dbReference>
<dbReference type="AlphaFoldDB" id="A0A256LFJ3"/>
<gene>
    <name evidence="3" type="ORF">CBF53_03845</name>
    <name evidence="4" type="ORF">CBF70_04195</name>
</gene>
<dbReference type="InterPro" id="IPR001387">
    <property type="entry name" value="Cro/C1-type_HTH"/>
</dbReference>
<dbReference type="CDD" id="cd00093">
    <property type="entry name" value="HTH_XRE"/>
    <property type="match status" value="1"/>
</dbReference>
<dbReference type="InterPro" id="IPR010982">
    <property type="entry name" value="Lambda_DNA-bd_dom_sf"/>
</dbReference>
<name>A0A256LFJ3_9LACO</name>
<dbReference type="EMBL" id="NGNX01000011">
    <property type="protein sequence ID" value="OYR92225.1"/>
    <property type="molecule type" value="Genomic_DNA"/>
</dbReference>
<feature type="domain" description="HTH cro/C1-type" evidence="2">
    <location>
        <begin position="5"/>
        <end position="59"/>
    </location>
</feature>
<protein>
    <recommendedName>
        <fullName evidence="2">HTH cro/C1-type domain-containing protein</fullName>
    </recommendedName>
</protein>
<dbReference type="GO" id="GO:0003677">
    <property type="term" value="F:DNA binding"/>
    <property type="evidence" value="ECO:0007669"/>
    <property type="project" value="UniProtKB-KW"/>
</dbReference>
<accession>A0A256LFJ3</accession>
<organism evidence="4 5">
    <name type="scientific">Lactobacillus taiwanensis</name>
    <dbReference type="NCBI Taxonomy" id="508451"/>
    <lineage>
        <taxon>Bacteria</taxon>
        <taxon>Bacillati</taxon>
        <taxon>Bacillota</taxon>
        <taxon>Bacilli</taxon>
        <taxon>Lactobacillales</taxon>
        <taxon>Lactobacillaceae</taxon>
        <taxon>Lactobacillus</taxon>
    </lineage>
</organism>
<dbReference type="Pfam" id="PF01381">
    <property type="entry name" value="HTH_3"/>
    <property type="match status" value="1"/>
</dbReference>
<dbReference type="EMBL" id="NGNV01000011">
    <property type="protein sequence ID" value="OYR88419.1"/>
    <property type="molecule type" value="Genomic_DNA"/>
</dbReference>